<dbReference type="STRING" id="188477.A0A433SLW5"/>
<dbReference type="SMART" id="SM00282">
    <property type="entry name" value="LamG"/>
    <property type="match status" value="1"/>
</dbReference>
<organism evidence="3 4">
    <name type="scientific">Elysia chlorotica</name>
    <name type="common">Eastern emerald elysia</name>
    <name type="synonym">Sea slug</name>
    <dbReference type="NCBI Taxonomy" id="188477"/>
    <lineage>
        <taxon>Eukaryota</taxon>
        <taxon>Metazoa</taxon>
        <taxon>Spiralia</taxon>
        <taxon>Lophotrochozoa</taxon>
        <taxon>Mollusca</taxon>
        <taxon>Gastropoda</taxon>
        <taxon>Heterobranchia</taxon>
        <taxon>Euthyneura</taxon>
        <taxon>Panpulmonata</taxon>
        <taxon>Sacoglossa</taxon>
        <taxon>Placobranchoidea</taxon>
        <taxon>Plakobranchidae</taxon>
        <taxon>Elysia</taxon>
    </lineage>
</organism>
<evidence type="ECO:0000256" key="1">
    <source>
        <dbReference type="PROSITE-ProRule" id="PRU00122"/>
    </source>
</evidence>
<dbReference type="SUPFAM" id="SSF49899">
    <property type="entry name" value="Concanavalin A-like lectins/glucanases"/>
    <property type="match status" value="1"/>
</dbReference>
<evidence type="ECO:0000259" key="2">
    <source>
        <dbReference type="PROSITE" id="PS50025"/>
    </source>
</evidence>
<feature type="domain" description="Laminin G" evidence="2">
    <location>
        <begin position="1"/>
        <end position="186"/>
    </location>
</feature>
<gene>
    <name evidence="3" type="ORF">EGW08_022069</name>
</gene>
<dbReference type="PANTHER" id="PTHR15036">
    <property type="entry name" value="PIKACHURIN-LIKE PROTEIN"/>
    <property type="match status" value="1"/>
</dbReference>
<dbReference type="Proteomes" id="UP000271974">
    <property type="component" value="Unassembled WGS sequence"/>
</dbReference>
<protein>
    <recommendedName>
        <fullName evidence="2">Laminin G domain-containing protein</fullName>
    </recommendedName>
</protein>
<accession>A0A433SLW5</accession>
<dbReference type="InterPro" id="IPR013320">
    <property type="entry name" value="ConA-like_dom_sf"/>
</dbReference>
<dbReference type="CDD" id="cd00110">
    <property type="entry name" value="LamG"/>
    <property type="match status" value="1"/>
</dbReference>
<evidence type="ECO:0000313" key="4">
    <source>
        <dbReference type="Proteomes" id="UP000271974"/>
    </source>
</evidence>
<proteinExistence type="predicted"/>
<sequence length="187" mass="21237">MNVTTSTGVKIEPYNSSRVELHLGPRYRFYKELMFAFEFRTDSANGTLFYGRSEAYPEEFVALVLRNGRPVHKIQCPSLHADITLPSTIFPPLNDNRWHRVIYSTRLGRFGYNGIIDVDGTNHTSVYEVNCEDFDTVIFGGHRPTHVGTLLPAEMTDHGSFEGCMKEAYFPYPFSSPGGYYVVSQCD</sequence>
<comment type="caution">
    <text evidence="3">The sequence shown here is derived from an EMBL/GenBank/DDBJ whole genome shotgun (WGS) entry which is preliminary data.</text>
</comment>
<dbReference type="Pfam" id="PF02210">
    <property type="entry name" value="Laminin_G_2"/>
    <property type="match status" value="1"/>
</dbReference>
<comment type="caution">
    <text evidence="1">Lacks conserved residue(s) required for the propagation of feature annotation.</text>
</comment>
<dbReference type="PANTHER" id="PTHR15036:SF85">
    <property type="entry name" value="SP2353, ISOFORM A"/>
    <property type="match status" value="1"/>
</dbReference>
<dbReference type="AlphaFoldDB" id="A0A433SLW5"/>
<dbReference type="OrthoDB" id="6275838at2759"/>
<name>A0A433SLW5_ELYCH</name>
<keyword evidence="4" id="KW-1185">Reference proteome</keyword>
<dbReference type="InterPro" id="IPR050372">
    <property type="entry name" value="Neurexin-related_CASP"/>
</dbReference>
<evidence type="ECO:0000313" key="3">
    <source>
        <dbReference type="EMBL" id="RUS70167.1"/>
    </source>
</evidence>
<dbReference type="GO" id="GO:0016020">
    <property type="term" value="C:membrane"/>
    <property type="evidence" value="ECO:0007669"/>
    <property type="project" value="UniProtKB-SubCell"/>
</dbReference>
<reference evidence="3 4" key="1">
    <citation type="submission" date="2019-01" db="EMBL/GenBank/DDBJ databases">
        <title>A draft genome assembly of the solar-powered sea slug Elysia chlorotica.</title>
        <authorList>
            <person name="Cai H."/>
            <person name="Li Q."/>
            <person name="Fang X."/>
            <person name="Li J."/>
            <person name="Curtis N.E."/>
            <person name="Altenburger A."/>
            <person name="Shibata T."/>
            <person name="Feng M."/>
            <person name="Maeda T."/>
            <person name="Schwartz J.A."/>
            <person name="Shigenobu S."/>
            <person name="Lundholm N."/>
            <person name="Nishiyama T."/>
            <person name="Yang H."/>
            <person name="Hasebe M."/>
            <person name="Li S."/>
            <person name="Pierce S.K."/>
            <person name="Wang J."/>
        </authorList>
    </citation>
    <scope>NUCLEOTIDE SEQUENCE [LARGE SCALE GENOMIC DNA]</scope>
    <source>
        <strain evidence="3">EC2010</strain>
        <tissue evidence="3">Whole organism of an adult</tissue>
    </source>
</reference>
<dbReference type="InterPro" id="IPR001791">
    <property type="entry name" value="Laminin_G"/>
</dbReference>
<dbReference type="PROSITE" id="PS50025">
    <property type="entry name" value="LAM_G_DOMAIN"/>
    <property type="match status" value="1"/>
</dbReference>
<dbReference type="EMBL" id="RQTK01001474">
    <property type="protein sequence ID" value="RUS70167.1"/>
    <property type="molecule type" value="Genomic_DNA"/>
</dbReference>
<dbReference type="Gene3D" id="2.60.120.200">
    <property type="match status" value="1"/>
</dbReference>